<organism evidence="1 2">
    <name type="scientific">Cyclocybe aegerita</name>
    <name type="common">Black poplar mushroom</name>
    <name type="synonym">Agrocybe aegerita</name>
    <dbReference type="NCBI Taxonomy" id="1973307"/>
    <lineage>
        <taxon>Eukaryota</taxon>
        <taxon>Fungi</taxon>
        <taxon>Dikarya</taxon>
        <taxon>Basidiomycota</taxon>
        <taxon>Agaricomycotina</taxon>
        <taxon>Agaricomycetes</taxon>
        <taxon>Agaricomycetidae</taxon>
        <taxon>Agaricales</taxon>
        <taxon>Agaricineae</taxon>
        <taxon>Bolbitiaceae</taxon>
        <taxon>Cyclocybe</taxon>
    </lineage>
</organism>
<dbReference type="OrthoDB" id="3258400at2759"/>
<evidence type="ECO:0000313" key="2">
    <source>
        <dbReference type="Proteomes" id="UP000467700"/>
    </source>
</evidence>
<dbReference type="Proteomes" id="UP000467700">
    <property type="component" value="Unassembled WGS sequence"/>
</dbReference>
<sequence>MDYPSYPIQPNSLTVGIPDAFNVYAGPNPYIQQVDAGPQPLQLHAPVPLPSQAPILYPDFQPVEAQCPQPQEQPVLYSPEAQLNDTSRAICEPQGSIINPDFCSVDMAQPTFPTPSELLAELAAKGLPPINDEFGSDARSETARKARRRAMAKSVGFVPTDPDTISSHEKKRHYLECLEHYILYLHQQFELLGVTPPALERVPSYRGLSSQSIRTLLVHMEHNTRRLNGRTLEEEQRFIGLRNQVFSREGGNQAGDGFESRMNDLSI</sequence>
<reference evidence="1 2" key="1">
    <citation type="submission" date="2020-01" db="EMBL/GenBank/DDBJ databases">
        <authorList>
            <person name="Gupta K D."/>
        </authorList>
    </citation>
    <scope>NUCLEOTIDE SEQUENCE [LARGE SCALE GENOMIC DNA]</scope>
</reference>
<comment type="caution">
    <text evidence="1">The sequence shown here is derived from an EMBL/GenBank/DDBJ whole genome shotgun (WGS) entry which is preliminary data.</text>
</comment>
<protein>
    <submittedName>
        <fullName evidence="1">Uncharacterized protein</fullName>
    </submittedName>
</protein>
<keyword evidence="2" id="KW-1185">Reference proteome</keyword>
<evidence type="ECO:0000313" key="1">
    <source>
        <dbReference type="EMBL" id="CAA7266512.1"/>
    </source>
</evidence>
<dbReference type="AlphaFoldDB" id="A0A8S0X448"/>
<gene>
    <name evidence="1" type="ORF">AAE3_LOCUS8873</name>
</gene>
<dbReference type="EMBL" id="CACVBS010000055">
    <property type="protein sequence ID" value="CAA7266512.1"/>
    <property type="molecule type" value="Genomic_DNA"/>
</dbReference>
<name>A0A8S0X448_CYCAE</name>
<proteinExistence type="predicted"/>
<accession>A0A8S0X448</accession>